<dbReference type="InterPro" id="IPR005000">
    <property type="entry name" value="Aldolase/citrate-lyase_domain"/>
</dbReference>
<keyword evidence="3" id="KW-0479">Metal-binding</keyword>
<organism evidence="6 7">
    <name type="scientific">Aureimonas populi</name>
    <dbReference type="NCBI Taxonomy" id="1701758"/>
    <lineage>
        <taxon>Bacteria</taxon>
        <taxon>Pseudomonadati</taxon>
        <taxon>Pseudomonadota</taxon>
        <taxon>Alphaproteobacteria</taxon>
        <taxon>Hyphomicrobiales</taxon>
        <taxon>Aurantimonadaceae</taxon>
        <taxon>Aureimonas</taxon>
    </lineage>
</organism>
<dbReference type="Gene3D" id="3.20.20.60">
    <property type="entry name" value="Phosphoenolpyruvate-binding domains"/>
    <property type="match status" value="1"/>
</dbReference>
<keyword evidence="6" id="KW-0456">Lyase</keyword>
<evidence type="ECO:0000256" key="1">
    <source>
        <dbReference type="ARBA" id="ARBA00001946"/>
    </source>
</evidence>
<comment type="similarity">
    <text evidence="2">Belongs to the HpcH/HpaI aldolase family.</text>
</comment>
<evidence type="ECO:0000256" key="4">
    <source>
        <dbReference type="ARBA" id="ARBA00022842"/>
    </source>
</evidence>
<keyword evidence="4" id="KW-0460">Magnesium</keyword>
<evidence type="ECO:0000313" key="7">
    <source>
        <dbReference type="Proteomes" id="UP001597371"/>
    </source>
</evidence>
<dbReference type="EMBL" id="JBHUIJ010000013">
    <property type="protein sequence ID" value="MFD2238033.1"/>
    <property type="molecule type" value="Genomic_DNA"/>
</dbReference>
<evidence type="ECO:0000259" key="5">
    <source>
        <dbReference type="Pfam" id="PF03328"/>
    </source>
</evidence>
<dbReference type="PIRSF" id="PIRSF015582">
    <property type="entry name" value="Cit_lyase_B"/>
    <property type="match status" value="1"/>
</dbReference>
<dbReference type="SUPFAM" id="SSF51621">
    <property type="entry name" value="Phosphoenolpyruvate/pyruvate domain"/>
    <property type="match status" value="1"/>
</dbReference>
<name>A0ABW5CQD9_9HYPH</name>
<dbReference type="InterPro" id="IPR015813">
    <property type="entry name" value="Pyrv/PenolPyrv_kinase-like_dom"/>
</dbReference>
<protein>
    <submittedName>
        <fullName evidence="6">HpcH/HpaI aldolase/citrate lyase family protein</fullName>
    </submittedName>
</protein>
<comment type="cofactor">
    <cofactor evidence="1">
        <name>Mg(2+)</name>
        <dbReference type="ChEBI" id="CHEBI:18420"/>
    </cofactor>
</comment>
<keyword evidence="7" id="KW-1185">Reference proteome</keyword>
<dbReference type="RefSeq" id="WP_209740279.1">
    <property type="nucleotide sequence ID" value="NZ_CP072611.1"/>
</dbReference>
<dbReference type="Proteomes" id="UP001597371">
    <property type="component" value="Unassembled WGS sequence"/>
</dbReference>
<feature type="domain" description="HpcH/HpaI aldolase/citrate lyase" evidence="5">
    <location>
        <begin position="10"/>
        <end position="209"/>
    </location>
</feature>
<gene>
    <name evidence="6" type="ORF">ACFSKQ_11245</name>
</gene>
<dbReference type="PANTHER" id="PTHR32308:SF10">
    <property type="entry name" value="CITRATE LYASE SUBUNIT BETA"/>
    <property type="match status" value="1"/>
</dbReference>
<evidence type="ECO:0000256" key="2">
    <source>
        <dbReference type="ARBA" id="ARBA00005568"/>
    </source>
</evidence>
<dbReference type="GO" id="GO:0016829">
    <property type="term" value="F:lyase activity"/>
    <property type="evidence" value="ECO:0007669"/>
    <property type="project" value="UniProtKB-KW"/>
</dbReference>
<reference evidence="7" key="1">
    <citation type="journal article" date="2019" name="Int. J. Syst. Evol. Microbiol.">
        <title>The Global Catalogue of Microorganisms (GCM) 10K type strain sequencing project: providing services to taxonomists for standard genome sequencing and annotation.</title>
        <authorList>
            <consortium name="The Broad Institute Genomics Platform"/>
            <consortium name="The Broad Institute Genome Sequencing Center for Infectious Disease"/>
            <person name="Wu L."/>
            <person name="Ma J."/>
        </authorList>
    </citation>
    <scope>NUCLEOTIDE SEQUENCE [LARGE SCALE GENOMIC DNA]</scope>
    <source>
        <strain evidence="7">ZS-35-S2</strain>
    </source>
</reference>
<dbReference type="PANTHER" id="PTHR32308">
    <property type="entry name" value="LYASE BETA SUBUNIT, PUTATIVE (AFU_ORTHOLOGUE AFUA_4G13030)-RELATED"/>
    <property type="match status" value="1"/>
</dbReference>
<evidence type="ECO:0000313" key="6">
    <source>
        <dbReference type="EMBL" id="MFD2238033.1"/>
    </source>
</evidence>
<comment type="caution">
    <text evidence="6">The sequence shown here is derived from an EMBL/GenBank/DDBJ whole genome shotgun (WGS) entry which is preliminary data.</text>
</comment>
<dbReference type="Pfam" id="PF03328">
    <property type="entry name" value="HpcH_HpaI"/>
    <property type="match status" value="1"/>
</dbReference>
<dbReference type="InterPro" id="IPR011206">
    <property type="entry name" value="Citrate_lyase_beta/mcl1/mcl2"/>
</dbReference>
<accession>A0ABW5CQD9</accession>
<evidence type="ECO:0000256" key="3">
    <source>
        <dbReference type="ARBA" id="ARBA00022723"/>
    </source>
</evidence>
<sequence length="279" mass="28324">MIDASPFFPLFVPADRPERYAKAAGAGADAIIVDLEDAVAAGAKDAARAALVGRLREGGLGAPVLVRVNAPDTPFFEADVAALRGLEIAGIVLPKAESAQAVRSLRAGTGWPVVALVESARGLARARELAAAADRLAFGSIDFALSIGAAHRREALLLARSELVLAAALAGRPAPLDGVTTSVSDPGAVEDDAAYAAALGLGGKLLIHPRQLAPAIRGFAPAPAQAQEAGRIVEASGGEAVKLDGRMVDLPVVEAARTVLARHERAASRLAALGAGGER</sequence>
<proteinExistence type="inferred from homology"/>
<dbReference type="InterPro" id="IPR040442">
    <property type="entry name" value="Pyrv_kinase-like_dom_sf"/>
</dbReference>